<dbReference type="VEuPathDB" id="FungiDB:CJJ07_000345"/>
<dbReference type="Proteomes" id="UP000037122">
    <property type="component" value="Unassembled WGS sequence"/>
</dbReference>
<gene>
    <name evidence="2" type="ORF">QG37_04425</name>
</gene>
<reference evidence="3" key="1">
    <citation type="journal article" date="2015" name="BMC Genomics">
        <title>Draft genome of a commonly misdiagnosed multidrug resistant pathogen Candida auris.</title>
        <authorList>
            <person name="Chatterjee S."/>
            <person name="Alampalli S.V."/>
            <person name="Nageshan R.K."/>
            <person name="Chettiar S.T."/>
            <person name="Joshi S."/>
            <person name="Tatu U.S."/>
        </authorList>
    </citation>
    <scope>NUCLEOTIDE SEQUENCE [LARGE SCALE GENOMIC DNA]</scope>
    <source>
        <strain evidence="3">6684</strain>
    </source>
</reference>
<sequence>MPLSLTWLSLLLNAVLIWFSLSTFSNYRQPRPHNFQNIDAEQWYEKHPVDLLNASAVFNTVHGALKEKDNSIFPVGVSFIPAYIPPNTLMYHSTGLPHVPESYEWIAMDYEFSYSFAGFDRGNGPPRFGKPHKRPHKSMVGERSQEVITEEFVHPFRGTFLYTFRNTKPLDKLIYLDGASAAKTNTGEMDQQLILSRQKDINKKVNEYEAAEKICKWGKEFGLQGFIRLEVGFEMVLCDFHDGIELVANVTLNNITSLAHLPYEKPTPKTSLEEKRKHLVDKWSYMNRFEHQQAGAGVDSGDQRILLDFSKMVTPLNHTWLNPDPYKRRIHNLSEELKEALISDVRQSVLEPVDPFHQTNWQVLTRRIEEKFAPMLSGLNTTLGVFEASSKEGDLGAALETAISDLSRLTFNFVRRYSDDNTEDEETKEKDAIKMAIKDYAYHTFPLTTRSDSLIYSSLYRVTREVVETVFGIFRDVREMMLDIYIEPKNDRHDEFKHSLLTMKQKLADLLGALRWSIFTRCSRLCKWDEVCYTPTWGPGPMGWGANDKYFEFDGERYRIPMALQCVNYKDMRRW</sequence>
<feature type="signal peptide" evidence="1">
    <location>
        <begin position="1"/>
        <end position="22"/>
    </location>
</feature>
<keyword evidence="1" id="KW-0732">Signal</keyword>
<dbReference type="EMBL" id="LGST01000031">
    <property type="protein sequence ID" value="KND98531.1"/>
    <property type="molecule type" value="Genomic_DNA"/>
</dbReference>
<dbReference type="VEuPathDB" id="FungiDB:CJI96_0005469"/>
<protein>
    <submittedName>
        <fullName evidence="2">Uncharacterized protein</fullName>
    </submittedName>
</protein>
<dbReference type="InterPro" id="IPR038921">
    <property type="entry name" value="YOR389W-like"/>
</dbReference>
<dbReference type="VEuPathDB" id="FungiDB:CJI97_004513"/>
<dbReference type="VEuPathDB" id="FungiDB:CJJ09_004966"/>
<dbReference type="VEuPathDB" id="FungiDB:B9J08_004449"/>
<dbReference type="VEuPathDB" id="FungiDB:QG37_04425"/>
<dbReference type="AlphaFoldDB" id="A0A0L0NWJ7"/>
<evidence type="ECO:0000256" key="1">
    <source>
        <dbReference type="SAM" id="SignalP"/>
    </source>
</evidence>
<organism evidence="2 3">
    <name type="scientific">Candidozyma auris</name>
    <name type="common">Yeast</name>
    <name type="synonym">Candida auris</name>
    <dbReference type="NCBI Taxonomy" id="498019"/>
    <lineage>
        <taxon>Eukaryota</taxon>
        <taxon>Fungi</taxon>
        <taxon>Dikarya</taxon>
        <taxon>Ascomycota</taxon>
        <taxon>Saccharomycotina</taxon>
        <taxon>Pichiomycetes</taxon>
        <taxon>Metschnikowiaceae</taxon>
        <taxon>Candidozyma</taxon>
    </lineage>
</organism>
<evidence type="ECO:0000313" key="2">
    <source>
        <dbReference type="EMBL" id="KND98531.1"/>
    </source>
</evidence>
<dbReference type="PANTHER" id="PTHR35204">
    <property type="entry name" value="YALI0A21131P"/>
    <property type="match status" value="1"/>
</dbReference>
<accession>A0A0L0NWJ7</accession>
<comment type="caution">
    <text evidence="2">The sequence shown here is derived from an EMBL/GenBank/DDBJ whole genome shotgun (WGS) entry which is preliminary data.</text>
</comment>
<name>A0A0L0NWJ7_CANAR</name>
<feature type="chain" id="PRO_5005545404" evidence="1">
    <location>
        <begin position="23"/>
        <end position="575"/>
    </location>
</feature>
<evidence type="ECO:0000313" key="3">
    <source>
        <dbReference type="Proteomes" id="UP000037122"/>
    </source>
</evidence>
<proteinExistence type="predicted"/>
<dbReference type="PANTHER" id="PTHR35204:SF1">
    <property type="entry name" value="ENTEROTOXIN"/>
    <property type="match status" value="1"/>
</dbReference>